<dbReference type="InterPro" id="IPR036596">
    <property type="entry name" value="Cyt-C_aa3_sf"/>
</dbReference>
<dbReference type="SUPFAM" id="SSF81469">
    <property type="entry name" value="Bacterial aa3 type cytochrome c oxidase subunit IV"/>
    <property type="match status" value="1"/>
</dbReference>
<keyword evidence="1" id="KW-1133">Transmembrane helix</keyword>
<accession>A0A512N2L7</accession>
<dbReference type="Gene3D" id="1.20.5.160">
    <property type="entry name" value="Bacterial aa3 type cytochrome c oxidase subunit IV"/>
    <property type="match status" value="1"/>
</dbReference>
<evidence type="ECO:0000313" key="2">
    <source>
        <dbReference type="EMBL" id="GEP53222.1"/>
    </source>
</evidence>
<name>A0A512N2L7_9HYPH</name>
<feature type="transmembrane region" description="Helical" evidence="1">
    <location>
        <begin position="53"/>
        <end position="72"/>
    </location>
</feature>
<dbReference type="EMBL" id="BKAJ01000004">
    <property type="protein sequence ID" value="GEP53222.1"/>
    <property type="molecule type" value="Genomic_DNA"/>
</dbReference>
<protein>
    <recommendedName>
        <fullName evidence="4">Cytochrome c oxidase subunit IV bacterial aa3 type domain-containing protein</fullName>
    </recommendedName>
</protein>
<dbReference type="Proteomes" id="UP000321058">
    <property type="component" value="Unassembled WGS sequence"/>
</dbReference>
<reference evidence="2 3" key="1">
    <citation type="submission" date="2019-07" db="EMBL/GenBank/DDBJ databases">
        <title>Whole genome shotgun sequence of Reyranella soli NBRC 108950.</title>
        <authorList>
            <person name="Hosoyama A."/>
            <person name="Uohara A."/>
            <person name="Ohji S."/>
            <person name="Ichikawa N."/>
        </authorList>
    </citation>
    <scope>NUCLEOTIDE SEQUENCE [LARGE SCALE GENOMIC DNA]</scope>
    <source>
        <strain evidence="2 3">NBRC 108950</strain>
    </source>
</reference>
<evidence type="ECO:0000256" key="1">
    <source>
        <dbReference type="SAM" id="Phobius"/>
    </source>
</evidence>
<keyword evidence="1" id="KW-0472">Membrane</keyword>
<comment type="caution">
    <text evidence="2">The sequence shown here is derived from an EMBL/GenBank/DDBJ whole genome shotgun (WGS) entry which is preliminary data.</text>
</comment>
<dbReference type="AlphaFoldDB" id="A0A512N2L7"/>
<dbReference type="RefSeq" id="WP_147145593.1">
    <property type="nucleotide sequence ID" value="NZ_BKAJ01000004.1"/>
</dbReference>
<keyword evidence="3" id="KW-1185">Reference proteome</keyword>
<keyword evidence="1" id="KW-0812">Transmembrane</keyword>
<dbReference type="OrthoDB" id="7376633at2"/>
<proteinExistence type="predicted"/>
<gene>
    <name evidence="2" type="ORF">RSO01_03880</name>
</gene>
<organism evidence="2 3">
    <name type="scientific">Reyranella soli</name>
    <dbReference type="NCBI Taxonomy" id="1230389"/>
    <lineage>
        <taxon>Bacteria</taxon>
        <taxon>Pseudomonadati</taxon>
        <taxon>Pseudomonadota</taxon>
        <taxon>Alphaproteobacteria</taxon>
        <taxon>Hyphomicrobiales</taxon>
        <taxon>Reyranellaceae</taxon>
        <taxon>Reyranella</taxon>
    </lineage>
</organism>
<evidence type="ECO:0000313" key="3">
    <source>
        <dbReference type="Proteomes" id="UP000321058"/>
    </source>
</evidence>
<evidence type="ECO:0008006" key="4">
    <source>
        <dbReference type="Google" id="ProtNLM"/>
    </source>
</evidence>
<feature type="transmembrane region" description="Helical" evidence="1">
    <location>
        <begin position="28"/>
        <end position="47"/>
    </location>
</feature>
<sequence>MADIVQDPRLTDRDLSAHQQTFHGFSKLILFAILHIGLVLGCLALAFLGNAPVIATLLGVGGTLALLAVFAIT</sequence>